<protein>
    <submittedName>
        <fullName evidence="5">Fibroblast growth factor receptor 2-like</fullName>
    </submittedName>
</protein>
<dbReference type="PANTHER" id="PTHR24418">
    <property type="entry name" value="TYROSINE-PROTEIN KINASE"/>
    <property type="match status" value="1"/>
</dbReference>
<dbReference type="GeneID" id="111120385"/>
<dbReference type="AlphaFoldDB" id="A0A8B8CM06"/>
<dbReference type="InterPro" id="IPR011009">
    <property type="entry name" value="Kinase-like_dom_sf"/>
</dbReference>
<sequence>MVERKQCTIFNEEASITCVYEGFPEKSTDVDMYENTSTIKINASQNPDRKGDLENELEVLKQIESKDFHRNVTRLLAFNQSFPKFYIKERLPGDNLQRRLLEARDKEKIIPIFDLIRIIIQAVQGVIYVHSHGCLVRDITTASFGCTVTSNGYILKLKNFEMAAKQSDFSDVGIIGGLIDLDFSGVPVRWAAPESLLEGHYSIYSDVWSVNILADEILNYAAWPYSDISDADINDMIIHIVFTHLKPQGFNRPRRVQGLILEGLATVPEQRLKLEALRARLLEILDNIDGGGSCTLYDTYSGVESSSTKTYGIPPLSECQIKANSIFERGIPPSIQKYRELDEDPATAFAMEIAENNRRLKEQSGIDLMEISSDDNYKIESEGRTGKINVTERVTDDFLKYTYNRLKEIDSKRMCVEPWPPNKSVSSDGTKLQYRFPRSTRLLDIVLHKDRGETIGPYIELLYELANQLDTFHSAGWIFRSIRAKNVWILETKKKEQNIVIPKFGKYRMIVSSEYDTHLEQIKVENREDVDAVQW</sequence>
<keyword evidence="4" id="KW-1185">Reference proteome</keyword>
<dbReference type="KEGG" id="cvn:111120385"/>
<evidence type="ECO:0000256" key="2">
    <source>
        <dbReference type="ARBA" id="ARBA00022840"/>
    </source>
</evidence>
<evidence type="ECO:0000259" key="3">
    <source>
        <dbReference type="PROSITE" id="PS50011"/>
    </source>
</evidence>
<dbReference type="SUPFAM" id="SSF56112">
    <property type="entry name" value="Protein kinase-like (PK-like)"/>
    <property type="match status" value="1"/>
</dbReference>
<dbReference type="RefSeq" id="XP_022316810.1">
    <property type="nucleotide sequence ID" value="XM_022461102.1"/>
</dbReference>
<feature type="domain" description="Protein kinase" evidence="3">
    <location>
        <begin position="1"/>
        <end position="285"/>
    </location>
</feature>
<evidence type="ECO:0000313" key="5">
    <source>
        <dbReference type="RefSeq" id="XP_022316810.1"/>
    </source>
</evidence>
<dbReference type="Proteomes" id="UP000694844">
    <property type="component" value="Chromosome 2"/>
</dbReference>
<keyword evidence="2" id="KW-0067">ATP-binding</keyword>
<dbReference type="InterPro" id="IPR000719">
    <property type="entry name" value="Prot_kinase_dom"/>
</dbReference>
<accession>A0A8B8CM06</accession>
<name>A0A8B8CM06_CRAVI</name>
<organism evidence="4 5">
    <name type="scientific">Crassostrea virginica</name>
    <name type="common">Eastern oyster</name>
    <dbReference type="NCBI Taxonomy" id="6565"/>
    <lineage>
        <taxon>Eukaryota</taxon>
        <taxon>Metazoa</taxon>
        <taxon>Spiralia</taxon>
        <taxon>Lophotrochozoa</taxon>
        <taxon>Mollusca</taxon>
        <taxon>Bivalvia</taxon>
        <taxon>Autobranchia</taxon>
        <taxon>Pteriomorphia</taxon>
        <taxon>Ostreida</taxon>
        <taxon>Ostreoidea</taxon>
        <taxon>Ostreidae</taxon>
        <taxon>Crassostrea</taxon>
    </lineage>
</organism>
<dbReference type="GO" id="GO:0005524">
    <property type="term" value="F:ATP binding"/>
    <property type="evidence" value="ECO:0007669"/>
    <property type="project" value="UniProtKB-KW"/>
</dbReference>
<dbReference type="PROSITE" id="PS50011">
    <property type="entry name" value="PROTEIN_KINASE_DOM"/>
    <property type="match status" value="1"/>
</dbReference>
<evidence type="ECO:0000256" key="1">
    <source>
        <dbReference type="ARBA" id="ARBA00022741"/>
    </source>
</evidence>
<gene>
    <name evidence="5" type="primary">LOC111120385</name>
</gene>
<dbReference type="InterPro" id="IPR001245">
    <property type="entry name" value="Ser-Thr/Tyr_kinase_cat_dom"/>
</dbReference>
<evidence type="ECO:0000313" key="4">
    <source>
        <dbReference type="Proteomes" id="UP000694844"/>
    </source>
</evidence>
<keyword evidence="1" id="KW-0547">Nucleotide-binding</keyword>
<proteinExistence type="predicted"/>
<dbReference type="Gene3D" id="1.10.510.10">
    <property type="entry name" value="Transferase(Phosphotransferase) domain 1"/>
    <property type="match status" value="1"/>
</dbReference>
<dbReference type="Pfam" id="PF07714">
    <property type="entry name" value="PK_Tyr_Ser-Thr"/>
    <property type="match status" value="1"/>
</dbReference>
<reference evidence="5" key="1">
    <citation type="submission" date="2025-08" db="UniProtKB">
        <authorList>
            <consortium name="RefSeq"/>
        </authorList>
    </citation>
    <scope>IDENTIFICATION</scope>
    <source>
        <tissue evidence="5">Whole sample</tissue>
    </source>
</reference>
<dbReference type="InterPro" id="IPR050198">
    <property type="entry name" value="Non-receptor_tyrosine_kinases"/>
</dbReference>
<dbReference type="GO" id="GO:0004672">
    <property type="term" value="F:protein kinase activity"/>
    <property type="evidence" value="ECO:0007669"/>
    <property type="project" value="InterPro"/>
</dbReference>
<dbReference type="OrthoDB" id="6188214at2759"/>